<proteinExistence type="predicted"/>
<dbReference type="CDD" id="cd07005">
    <property type="entry name" value="cupin_WbuC-like"/>
    <property type="match status" value="1"/>
</dbReference>
<protein>
    <recommendedName>
        <fullName evidence="1">Cupin fold metalloprotein WbuC cupin domain-containing protein</fullName>
    </recommendedName>
</protein>
<gene>
    <name evidence="2" type="ORF">GCM10007933_20190</name>
</gene>
<dbReference type="InterPro" id="IPR027565">
    <property type="entry name" value="Cupin_WbuC"/>
</dbReference>
<organism evidence="2 3">
    <name type="scientific">Zoogloea oryzae</name>
    <dbReference type="NCBI Taxonomy" id="310767"/>
    <lineage>
        <taxon>Bacteria</taxon>
        <taxon>Pseudomonadati</taxon>
        <taxon>Pseudomonadota</taxon>
        <taxon>Betaproteobacteria</taxon>
        <taxon>Rhodocyclales</taxon>
        <taxon>Zoogloeaceae</taxon>
        <taxon>Zoogloea</taxon>
    </lineage>
</organism>
<dbReference type="NCBIfam" id="TIGR04366">
    <property type="entry name" value="cupin_WbuC"/>
    <property type="match status" value="1"/>
</dbReference>
<dbReference type="EMBL" id="BSPX01000027">
    <property type="protein sequence ID" value="GLT22559.1"/>
    <property type="molecule type" value="Genomic_DNA"/>
</dbReference>
<evidence type="ECO:0000313" key="3">
    <source>
        <dbReference type="Proteomes" id="UP001157167"/>
    </source>
</evidence>
<accession>A0ABQ6FB96</accession>
<dbReference type="InterPro" id="IPR046058">
    <property type="entry name" value="WbuC_cupin"/>
</dbReference>
<name>A0ABQ6FB96_9RHOO</name>
<dbReference type="SUPFAM" id="SSF51182">
    <property type="entry name" value="RmlC-like cupins"/>
    <property type="match status" value="1"/>
</dbReference>
<dbReference type="InterPro" id="IPR011051">
    <property type="entry name" value="RmlC_Cupin_sf"/>
</dbReference>
<keyword evidence="3" id="KW-1185">Reference proteome</keyword>
<comment type="caution">
    <text evidence="2">The sequence shown here is derived from an EMBL/GenBank/DDBJ whole genome shotgun (WGS) entry which is preliminary data.</text>
</comment>
<sequence>MSNCFLDASLLDELVAKARSVPRLRSHHNLHLESTEPAHRLLVAIEPDSYVRPHCHLDPNKSETIIPLRGRIGALVFDGEGKLLEARVIAPEAGSFGFHVPAGVFHSIVALESGTVFIEIKAGPYAVPLPAEWGQWAPAEGEPGVAGYLAEMKGAFTAA</sequence>
<dbReference type="RefSeq" id="WP_284187860.1">
    <property type="nucleotide sequence ID" value="NZ_BSPX01000027.1"/>
</dbReference>
<dbReference type="InterPro" id="IPR014710">
    <property type="entry name" value="RmlC-like_jellyroll"/>
</dbReference>
<dbReference type="Gene3D" id="2.60.120.10">
    <property type="entry name" value="Jelly Rolls"/>
    <property type="match status" value="1"/>
</dbReference>
<dbReference type="Pfam" id="PF19480">
    <property type="entry name" value="DUF6016"/>
    <property type="match status" value="1"/>
</dbReference>
<evidence type="ECO:0000313" key="2">
    <source>
        <dbReference type="EMBL" id="GLT22559.1"/>
    </source>
</evidence>
<evidence type="ECO:0000259" key="1">
    <source>
        <dbReference type="Pfam" id="PF19480"/>
    </source>
</evidence>
<feature type="domain" description="Cupin fold metalloprotein WbuC cupin" evidence="1">
    <location>
        <begin position="6"/>
        <end position="88"/>
    </location>
</feature>
<reference evidence="3" key="1">
    <citation type="journal article" date="2019" name="Int. J. Syst. Evol. Microbiol.">
        <title>The Global Catalogue of Microorganisms (GCM) 10K type strain sequencing project: providing services to taxonomists for standard genome sequencing and annotation.</title>
        <authorList>
            <consortium name="The Broad Institute Genomics Platform"/>
            <consortium name="The Broad Institute Genome Sequencing Center for Infectious Disease"/>
            <person name="Wu L."/>
            <person name="Ma J."/>
        </authorList>
    </citation>
    <scope>NUCLEOTIDE SEQUENCE [LARGE SCALE GENOMIC DNA]</scope>
    <source>
        <strain evidence="3">NBRC 102407</strain>
    </source>
</reference>
<dbReference type="Proteomes" id="UP001157167">
    <property type="component" value="Unassembled WGS sequence"/>
</dbReference>